<feature type="region of interest" description="Disordered" evidence="1">
    <location>
        <begin position="237"/>
        <end position="263"/>
    </location>
</feature>
<gene>
    <name evidence="3" type="ORF">LMG3328_00903</name>
</gene>
<dbReference type="RefSeq" id="WP_059271102.1">
    <property type="nucleotide sequence ID" value="NZ_CADILE010000002.1"/>
</dbReference>
<accession>A0A6S7C5U0</accession>
<feature type="signal peptide" evidence="2">
    <location>
        <begin position="1"/>
        <end position="20"/>
    </location>
</feature>
<feature type="compositionally biased region" description="Pro residues" evidence="1">
    <location>
        <begin position="237"/>
        <end position="249"/>
    </location>
</feature>
<dbReference type="Proteomes" id="UP000494122">
    <property type="component" value="Unassembled WGS sequence"/>
</dbReference>
<keyword evidence="2" id="KW-0732">Signal</keyword>
<sequence>MKKTLSLAIAALCLSATAQAHQVWIEQPAGKSAVIRFGEFAENLREASPGYLDGFNKLSAKLISAKGESPLTVAKVADGFTLSAKAVRNESLVAEEPALPLRKFKHGGVGEPMDAWFWMSARYMADASVAAKPSLTMDIVPTGKAGEFQIVLKGQPLAKTKLVAMVQSGWEKVAYTDAQGKAHLDLPWKGQYVLRAMHIDRTPGERAGANGPEHYDGIGYVSTLTFVKPDGAAPLPAGPVMPPNKPPVAAPVAAAAQGTTAAK</sequence>
<dbReference type="EMBL" id="CADILE010000002">
    <property type="protein sequence ID" value="CAB3833908.1"/>
    <property type="molecule type" value="Genomic_DNA"/>
</dbReference>
<organism evidence="3 4">
    <name type="scientific">Achromobacter ruhlandii</name>
    <dbReference type="NCBI Taxonomy" id="72557"/>
    <lineage>
        <taxon>Bacteria</taxon>
        <taxon>Pseudomonadati</taxon>
        <taxon>Pseudomonadota</taxon>
        <taxon>Betaproteobacteria</taxon>
        <taxon>Burkholderiales</taxon>
        <taxon>Alcaligenaceae</taxon>
        <taxon>Achromobacter</taxon>
    </lineage>
</organism>
<protein>
    <recommendedName>
        <fullName evidence="5">Cobalt ABC transporter substrate-binding protein</fullName>
    </recommendedName>
</protein>
<evidence type="ECO:0000313" key="4">
    <source>
        <dbReference type="Proteomes" id="UP000494122"/>
    </source>
</evidence>
<feature type="chain" id="PRO_5028999313" description="Cobalt ABC transporter substrate-binding protein" evidence="2">
    <location>
        <begin position="21"/>
        <end position="263"/>
    </location>
</feature>
<evidence type="ECO:0000256" key="1">
    <source>
        <dbReference type="SAM" id="MobiDB-lite"/>
    </source>
</evidence>
<dbReference type="AlphaFoldDB" id="A0A6S7C5U0"/>
<reference evidence="3 4" key="1">
    <citation type="submission" date="2020-04" db="EMBL/GenBank/DDBJ databases">
        <authorList>
            <person name="De Canck E."/>
        </authorList>
    </citation>
    <scope>NUCLEOTIDE SEQUENCE [LARGE SCALE GENOMIC DNA]</scope>
    <source>
        <strain evidence="3 4">LMG 3328</strain>
    </source>
</reference>
<evidence type="ECO:0000313" key="3">
    <source>
        <dbReference type="EMBL" id="CAB3833908.1"/>
    </source>
</evidence>
<name>A0A6S7C5U0_9BURK</name>
<proteinExistence type="predicted"/>
<evidence type="ECO:0000256" key="2">
    <source>
        <dbReference type="SAM" id="SignalP"/>
    </source>
</evidence>
<evidence type="ECO:0008006" key="5">
    <source>
        <dbReference type="Google" id="ProtNLM"/>
    </source>
</evidence>